<keyword evidence="2" id="KW-1185">Reference proteome</keyword>
<organism evidence="1 2">
    <name type="scientific">Ceratitis capitata</name>
    <name type="common">Mediterranean fruit fly</name>
    <name type="synonym">Tephritis capitata</name>
    <dbReference type="NCBI Taxonomy" id="7213"/>
    <lineage>
        <taxon>Eukaryota</taxon>
        <taxon>Metazoa</taxon>
        <taxon>Ecdysozoa</taxon>
        <taxon>Arthropoda</taxon>
        <taxon>Hexapoda</taxon>
        <taxon>Insecta</taxon>
        <taxon>Pterygota</taxon>
        <taxon>Neoptera</taxon>
        <taxon>Endopterygota</taxon>
        <taxon>Diptera</taxon>
        <taxon>Brachycera</taxon>
        <taxon>Muscomorpha</taxon>
        <taxon>Tephritoidea</taxon>
        <taxon>Tephritidae</taxon>
        <taxon>Ceratitis</taxon>
        <taxon>Ceratitis</taxon>
    </lineage>
</organism>
<gene>
    <name evidence="1" type="ORF">CCAP1982_LOCUS12973</name>
</gene>
<sequence length="114" mass="12692">MQSIKCYLADNKPVKGTGPPFGIPQSSLQCSVKEVVAKLEDIEPVKDTVLLEFIRDCIQRRPSNMSHQHPAVGGGLPPSFKPMRKKRSNAWLKVAGFVCRIEFEKLKALSAIEE</sequence>
<dbReference type="EMBL" id="CAJHJT010000034">
    <property type="protein sequence ID" value="CAD7004577.1"/>
    <property type="molecule type" value="Genomic_DNA"/>
</dbReference>
<evidence type="ECO:0000313" key="2">
    <source>
        <dbReference type="Proteomes" id="UP000606786"/>
    </source>
</evidence>
<name>A0A811V3Y3_CERCA</name>
<comment type="caution">
    <text evidence="1">The sequence shown here is derived from an EMBL/GenBank/DDBJ whole genome shotgun (WGS) entry which is preliminary data.</text>
</comment>
<proteinExistence type="predicted"/>
<dbReference type="Proteomes" id="UP000606786">
    <property type="component" value="Unassembled WGS sequence"/>
</dbReference>
<accession>A0A811V3Y3</accession>
<protein>
    <submittedName>
        <fullName evidence="1">(Mediterranean fruit fly) hypothetical protein</fullName>
    </submittedName>
</protein>
<evidence type="ECO:0000313" key="1">
    <source>
        <dbReference type="EMBL" id="CAD7004577.1"/>
    </source>
</evidence>
<dbReference type="AlphaFoldDB" id="A0A811V3Y3"/>
<reference evidence="1" key="1">
    <citation type="submission" date="2020-11" db="EMBL/GenBank/DDBJ databases">
        <authorList>
            <person name="Whitehead M."/>
        </authorList>
    </citation>
    <scope>NUCLEOTIDE SEQUENCE</scope>
    <source>
        <strain evidence="1">EGII</strain>
    </source>
</reference>